<organism evidence="2 3">
    <name type="scientific">Caenorhabditis remanei</name>
    <name type="common">Caenorhabditis vulgaris</name>
    <dbReference type="NCBI Taxonomy" id="31234"/>
    <lineage>
        <taxon>Eukaryota</taxon>
        <taxon>Metazoa</taxon>
        <taxon>Ecdysozoa</taxon>
        <taxon>Nematoda</taxon>
        <taxon>Chromadorea</taxon>
        <taxon>Rhabditida</taxon>
        <taxon>Rhabditina</taxon>
        <taxon>Rhabditomorpha</taxon>
        <taxon>Rhabditoidea</taxon>
        <taxon>Rhabditidae</taxon>
        <taxon>Peloderinae</taxon>
        <taxon>Caenorhabditis</taxon>
    </lineage>
</organism>
<accession>A0A6A5HJI2</accession>
<evidence type="ECO:0000313" key="2">
    <source>
        <dbReference type="EMBL" id="KAF1766757.1"/>
    </source>
</evidence>
<comment type="caution">
    <text evidence="2">The sequence shown here is derived from an EMBL/GenBank/DDBJ whole genome shotgun (WGS) entry which is preliminary data.</text>
</comment>
<dbReference type="GeneID" id="9804379"/>
<dbReference type="EMBL" id="WUAV01000002">
    <property type="protein sequence ID" value="KAF1766757.1"/>
    <property type="molecule type" value="Genomic_DNA"/>
</dbReference>
<reference evidence="2 3" key="1">
    <citation type="submission" date="2019-12" db="EMBL/GenBank/DDBJ databases">
        <title>Chromosome-level assembly of the Caenorhabditis remanei genome.</title>
        <authorList>
            <person name="Teterina A.A."/>
            <person name="Willis J.H."/>
            <person name="Phillips P.C."/>
        </authorList>
    </citation>
    <scope>NUCLEOTIDE SEQUENCE [LARGE SCALE GENOMIC DNA]</scope>
    <source>
        <strain evidence="2 3">PX506</strain>
        <tissue evidence="2">Whole organism</tissue>
    </source>
</reference>
<feature type="coiled-coil region" evidence="1">
    <location>
        <begin position="293"/>
        <end position="327"/>
    </location>
</feature>
<evidence type="ECO:0000313" key="3">
    <source>
        <dbReference type="Proteomes" id="UP000483820"/>
    </source>
</evidence>
<dbReference type="PRINTS" id="PR00178">
    <property type="entry name" value="FATTYACIDBP"/>
</dbReference>
<protein>
    <submittedName>
        <fullName evidence="2">Uncharacterized protein</fullName>
    </submittedName>
</protein>
<dbReference type="InterPro" id="IPR012674">
    <property type="entry name" value="Calycin"/>
</dbReference>
<name>A0A6A5HJI2_CAERE</name>
<proteinExistence type="predicted"/>
<dbReference type="InterPro" id="IPR000463">
    <property type="entry name" value="Fatty_acid-bd"/>
</dbReference>
<dbReference type="KEGG" id="crq:GCK72_006715"/>
<dbReference type="CTD" id="9804379"/>
<gene>
    <name evidence="2" type="ORF">GCK72_006715</name>
</gene>
<feature type="coiled-coil region" evidence="1">
    <location>
        <begin position="176"/>
        <end position="210"/>
    </location>
</feature>
<feature type="coiled-coil region" evidence="1">
    <location>
        <begin position="364"/>
        <end position="412"/>
    </location>
</feature>
<dbReference type="SUPFAM" id="SSF50814">
    <property type="entry name" value="Lipocalins"/>
    <property type="match status" value="1"/>
</dbReference>
<dbReference type="RefSeq" id="XP_053589950.1">
    <property type="nucleotide sequence ID" value="XM_053725756.1"/>
</dbReference>
<dbReference type="AlphaFoldDB" id="A0A6A5HJI2"/>
<dbReference type="Proteomes" id="UP000483820">
    <property type="component" value="Chromosome II"/>
</dbReference>
<dbReference type="GO" id="GO:0008289">
    <property type="term" value="F:lipid binding"/>
    <property type="evidence" value="ECO:0007669"/>
    <property type="project" value="InterPro"/>
</dbReference>
<evidence type="ECO:0000256" key="1">
    <source>
        <dbReference type="SAM" id="Coils"/>
    </source>
</evidence>
<sequence>MSRHKYIDYIREKFAKIENNIAEMDYRCNMYERKVEENRITEERDVEHVRKCIMDQEWRDDTFRMSLKKLENRLKNETDKIESEKSEQQAMMNSVNAELRSIREDFSSFKNLFYESYMMNLEKIDENVYEKFRCLETSVEELRIKSRNDYSNVSLENNSVDYYYFDNEMKAISEWITNQELRGEEVREELEELRLEIENHKEDMISIKYEQRSDSRNLNSEIEAICDTVADIHNQNESDMTVQEKFNEDVKSDLNKIGDFIKQMNKKQQEFEKSVNLNGCSGCSEIEEMRECLMRQLADNREMNRAIDELRNEMRSQKELTEAVKIKQELFNQSVPLEVRSLRKEVEESRRIGNHAVAELFAIHLEMDELKQKHEKEIEKLESENIQQQNLIDSLRSEIKSLNEDYSQFDEKIRDEFHYHRSDLKKLSSTCDQGLKESLKKIIGEWRLSGSKNVDEFVERNQAYPHEVYKENAKFAVDGDWFRSYFYNGKEFVRMKRKRLGILESNINFCFIENNHIKSVEFHGVDNKVTENAERCSRYMVDDQLVVVNRMGGIVCKRVYDKIK</sequence>
<keyword evidence="1" id="KW-0175">Coiled coil</keyword>